<dbReference type="SUPFAM" id="SSF88659">
    <property type="entry name" value="Sigma3 and sigma4 domains of RNA polymerase sigma factors"/>
    <property type="match status" value="1"/>
</dbReference>
<reference evidence="10 11" key="1">
    <citation type="submission" date="2016-10" db="EMBL/GenBank/DDBJ databases">
        <authorList>
            <person name="de Groot N.N."/>
        </authorList>
    </citation>
    <scope>NUCLEOTIDE SEQUENCE [LARGE SCALE GENOMIC DNA]</scope>
    <source>
        <strain evidence="10 11">DSM 22274</strain>
    </source>
</reference>
<dbReference type="InterPro" id="IPR007627">
    <property type="entry name" value="RNA_pol_sigma70_r2"/>
</dbReference>
<dbReference type="Gene3D" id="1.10.10.10">
    <property type="entry name" value="Winged helix-like DNA-binding domain superfamily/Winged helix DNA-binding domain"/>
    <property type="match status" value="1"/>
</dbReference>
<dbReference type="InterPro" id="IPR039425">
    <property type="entry name" value="RNA_pol_sigma-70-like"/>
</dbReference>
<feature type="compositionally biased region" description="Pro residues" evidence="6">
    <location>
        <begin position="421"/>
        <end position="443"/>
    </location>
</feature>
<dbReference type="Gene3D" id="1.10.1740.10">
    <property type="match status" value="1"/>
</dbReference>
<dbReference type="GO" id="GO:0006352">
    <property type="term" value="P:DNA-templated transcription initiation"/>
    <property type="evidence" value="ECO:0007669"/>
    <property type="project" value="InterPro"/>
</dbReference>
<dbReference type="SUPFAM" id="SSF88946">
    <property type="entry name" value="Sigma2 domain of RNA polymerase sigma factors"/>
    <property type="match status" value="1"/>
</dbReference>
<feature type="region of interest" description="Disordered" evidence="6">
    <location>
        <begin position="323"/>
        <end position="365"/>
    </location>
</feature>
<keyword evidence="7" id="KW-1133">Transmembrane helix</keyword>
<dbReference type="EMBL" id="FNTV01000002">
    <property type="protein sequence ID" value="SEF13249.1"/>
    <property type="molecule type" value="Genomic_DNA"/>
</dbReference>
<dbReference type="InterPro" id="IPR014284">
    <property type="entry name" value="RNA_pol_sigma-70_dom"/>
</dbReference>
<name>A0A1H5PHC0_9MICC</name>
<comment type="similarity">
    <text evidence="1">Belongs to the sigma-70 factor family. ECF subfamily.</text>
</comment>
<organism evidence="10 11">
    <name type="scientific">Arthrobacter alpinus</name>
    <dbReference type="NCBI Taxonomy" id="656366"/>
    <lineage>
        <taxon>Bacteria</taxon>
        <taxon>Bacillati</taxon>
        <taxon>Actinomycetota</taxon>
        <taxon>Actinomycetes</taxon>
        <taxon>Micrococcales</taxon>
        <taxon>Micrococcaceae</taxon>
        <taxon>Arthrobacter</taxon>
    </lineage>
</organism>
<dbReference type="PANTHER" id="PTHR43133:SF8">
    <property type="entry name" value="RNA POLYMERASE SIGMA FACTOR HI_1459-RELATED"/>
    <property type="match status" value="1"/>
</dbReference>
<feature type="compositionally biased region" description="Polar residues" evidence="6">
    <location>
        <begin position="354"/>
        <end position="364"/>
    </location>
</feature>
<evidence type="ECO:0000256" key="3">
    <source>
        <dbReference type="ARBA" id="ARBA00023082"/>
    </source>
</evidence>
<dbReference type="NCBIfam" id="TIGR02937">
    <property type="entry name" value="sigma70-ECF"/>
    <property type="match status" value="1"/>
</dbReference>
<dbReference type="Pfam" id="PF08281">
    <property type="entry name" value="Sigma70_r4_2"/>
    <property type="match status" value="1"/>
</dbReference>
<dbReference type="Gene3D" id="2.60.40.10">
    <property type="entry name" value="Immunoglobulins"/>
    <property type="match status" value="1"/>
</dbReference>
<dbReference type="Proteomes" id="UP000182725">
    <property type="component" value="Unassembled WGS sequence"/>
</dbReference>
<protein>
    <submittedName>
        <fullName evidence="10">RNA polymerase sigma factor, sigma-70 family</fullName>
    </submittedName>
</protein>
<dbReference type="RefSeq" id="WP_074713812.1">
    <property type="nucleotide sequence ID" value="NZ_FNTV01000002.1"/>
</dbReference>
<gene>
    <name evidence="10" type="ORF">SAMN04489740_4350</name>
</gene>
<dbReference type="GO" id="GO:0016987">
    <property type="term" value="F:sigma factor activity"/>
    <property type="evidence" value="ECO:0007669"/>
    <property type="project" value="UniProtKB-KW"/>
</dbReference>
<evidence type="ECO:0000256" key="7">
    <source>
        <dbReference type="SAM" id="Phobius"/>
    </source>
</evidence>
<feature type="region of interest" description="Disordered" evidence="6">
    <location>
        <begin position="398"/>
        <end position="443"/>
    </location>
</feature>
<feature type="transmembrane region" description="Helical" evidence="7">
    <location>
        <begin position="294"/>
        <end position="317"/>
    </location>
</feature>
<evidence type="ECO:0000256" key="5">
    <source>
        <dbReference type="ARBA" id="ARBA00023163"/>
    </source>
</evidence>
<accession>A0A1H5PHC0</accession>
<evidence type="ECO:0000256" key="2">
    <source>
        <dbReference type="ARBA" id="ARBA00023015"/>
    </source>
</evidence>
<dbReference type="InterPro" id="IPR013325">
    <property type="entry name" value="RNA_pol_sigma_r2"/>
</dbReference>
<keyword evidence="3" id="KW-0731">Sigma factor</keyword>
<dbReference type="GO" id="GO:0005975">
    <property type="term" value="P:carbohydrate metabolic process"/>
    <property type="evidence" value="ECO:0007669"/>
    <property type="project" value="UniProtKB-ARBA"/>
</dbReference>
<keyword evidence="7" id="KW-0812">Transmembrane</keyword>
<evidence type="ECO:0000313" key="10">
    <source>
        <dbReference type="EMBL" id="SEF13249.1"/>
    </source>
</evidence>
<dbReference type="InterPro" id="IPR013324">
    <property type="entry name" value="RNA_pol_sigma_r3/r4-like"/>
</dbReference>
<keyword evidence="5" id="KW-0804">Transcription</keyword>
<evidence type="ECO:0000256" key="4">
    <source>
        <dbReference type="ARBA" id="ARBA00023125"/>
    </source>
</evidence>
<evidence type="ECO:0000259" key="9">
    <source>
        <dbReference type="Pfam" id="PF08281"/>
    </source>
</evidence>
<proteinExistence type="inferred from homology"/>
<feature type="domain" description="RNA polymerase sigma factor 70 region 4 type 2" evidence="9">
    <location>
        <begin position="131"/>
        <end position="177"/>
    </location>
</feature>
<evidence type="ECO:0000256" key="1">
    <source>
        <dbReference type="ARBA" id="ARBA00010641"/>
    </source>
</evidence>
<dbReference type="InterPro" id="IPR013249">
    <property type="entry name" value="RNA_pol_sigma70_r4_t2"/>
</dbReference>
<feature type="compositionally biased region" description="Low complexity" evidence="6">
    <location>
        <begin position="408"/>
        <end position="420"/>
    </location>
</feature>
<dbReference type="AlphaFoldDB" id="A0A1H5PHC0"/>
<dbReference type="PANTHER" id="PTHR43133">
    <property type="entry name" value="RNA POLYMERASE ECF-TYPE SIGMA FACTO"/>
    <property type="match status" value="1"/>
</dbReference>
<dbReference type="GO" id="GO:0003677">
    <property type="term" value="F:DNA binding"/>
    <property type="evidence" value="ECO:0007669"/>
    <property type="project" value="UniProtKB-KW"/>
</dbReference>
<evidence type="ECO:0000256" key="6">
    <source>
        <dbReference type="SAM" id="MobiDB-lite"/>
    </source>
</evidence>
<dbReference type="InterPro" id="IPR013783">
    <property type="entry name" value="Ig-like_fold"/>
</dbReference>
<feature type="domain" description="RNA polymerase sigma-70 region 2" evidence="8">
    <location>
        <begin position="35"/>
        <end position="90"/>
    </location>
</feature>
<evidence type="ECO:0000313" key="11">
    <source>
        <dbReference type="Proteomes" id="UP000182725"/>
    </source>
</evidence>
<keyword evidence="2" id="KW-0805">Transcription regulation</keyword>
<keyword evidence="4" id="KW-0238">DNA-binding</keyword>
<sequence>METQLQLAEEASPKPSDIELVERTRAGDNEAFGELWERHRQAGLRAATALTSDYDPEDLVQEAFLRILTAIRNNAGPRDVFRAYLYMVLRSISMSWKSPHGTTTELDSLDYVADPAASFENQIIDKSITGRAFASLRPEWRTVLWYSEVEGMTPRDIAPLLGLTASTVAALTYRAREGLRAAWLQAHLNDTKADKDCQWTVERLGKYNRKSLSQRNRDRVQEHLTTCIKCSIMVEELDHVGRNLGIVLLPLFLGPSALGMTNVAALGTIGAPVAGVSAIGSGASHLLKRSQIRFGFLGAAVAVAGIVVAAVAMTPVANDTAAGPQMTATPAPSGTNPPTQAPAPPAARKAVTPQTQHETGTTVTDPLVIPPAAVVALVQLPAAEPEITSPVAVQVPSILPTPTPSQTPTPTSAPIVKSTPSPSPTPSMTPSAPPSPTPSPSVPPEVLAKPVIVSTVDRGLFLPLLSGTGNSGATVHLLADGKEVAAVIVDAAGTWSVTPEAIPGPGGTTQFTAYQTLNTLTSATTAPTTPLQLQTPTIISLNTADRVHQITFEGPAGSLVEAVLDGTPTGNFHPMNGQPVTRDLPSLTSGNHTLGLRFVDTSKGLHGATITATLVVP</sequence>
<keyword evidence="7" id="KW-0472">Membrane</keyword>
<evidence type="ECO:0000259" key="8">
    <source>
        <dbReference type="Pfam" id="PF04542"/>
    </source>
</evidence>
<dbReference type="InterPro" id="IPR036388">
    <property type="entry name" value="WH-like_DNA-bd_sf"/>
</dbReference>
<dbReference type="Pfam" id="PF04542">
    <property type="entry name" value="Sigma70_r2"/>
    <property type="match status" value="1"/>
</dbReference>